<accession>A0ABY3YFB0</accession>
<dbReference type="PROSITE" id="PS51257">
    <property type="entry name" value="PROKAR_LIPOPROTEIN"/>
    <property type="match status" value="1"/>
</dbReference>
<evidence type="ECO:0008006" key="3">
    <source>
        <dbReference type="Google" id="ProtNLM"/>
    </source>
</evidence>
<dbReference type="EMBL" id="CP094242">
    <property type="protein sequence ID" value="UNV88005.1"/>
    <property type="molecule type" value="Genomic_DNA"/>
</dbReference>
<proteinExistence type="predicted"/>
<dbReference type="Proteomes" id="UP000829504">
    <property type="component" value="Chromosome"/>
</dbReference>
<evidence type="ECO:0000313" key="1">
    <source>
        <dbReference type="EMBL" id="UNV88005.1"/>
    </source>
</evidence>
<protein>
    <recommendedName>
        <fullName evidence="3">Lipoprotein</fullName>
    </recommendedName>
</protein>
<organism evidence="1 2">
    <name type="scientific">Morococcus cerebrosus</name>
    <dbReference type="NCBI Taxonomy" id="1056807"/>
    <lineage>
        <taxon>Bacteria</taxon>
        <taxon>Pseudomonadati</taxon>
        <taxon>Pseudomonadota</taxon>
        <taxon>Betaproteobacteria</taxon>
        <taxon>Neisseriales</taxon>
        <taxon>Neisseriaceae</taxon>
        <taxon>Morococcus</taxon>
    </lineage>
</organism>
<evidence type="ECO:0000313" key="2">
    <source>
        <dbReference type="Proteomes" id="UP000829504"/>
    </source>
</evidence>
<gene>
    <name evidence="1" type="ORF">MON37_03465</name>
</gene>
<dbReference type="RefSeq" id="WP_052242843.1">
    <property type="nucleotide sequence ID" value="NZ_CP094242.1"/>
</dbReference>
<sequence>MANEKIEVGYRHIGTFAVLPITLSLIFLSACEASNYEKHSEVQQSTLKGKGNMPTQSPMLNEILSIKREAIPRWSTIDVSHIISKYLPLGSSREQVINSLTQMNQNYHEVDGVIHAGYFKQELPFVPTPRISIMLRFNNNGYLEKIDATLNYVE</sequence>
<reference evidence="1 2" key="1">
    <citation type="submission" date="2022-03" db="EMBL/GenBank/DDBJ databases">
        <title>Genome sequencing of Morococcus cerebrosus.</title>
        <authorList>
            <person name="Baek M.-G."/>
            <person name="Yi H."/>
        </authorList>
    </citation>
    <scope>NUCLEOTIDE SEQUENCE [LARGE SCALE GENOMIC DNA]</scope>
    <source>
        <strain evidence="1 2">CIP 81.93</strain>
    </source>
</reference>
<keyword evidence="2" id="KW-1185">Reference proteome</keyword>
<name>A0ABY3YFB0_9NEIS</name>